<dbReference type="PROSITE" id="PS00092">
    <property type="entry name" value="N6_MTASE"/>
    <property type="match status" value="1"/>
</dbReference>
<dbReference type="InterPro" id="IPR040758">
    <property type="entry name" value="PrmC_N"/>
</dbReference>
<dbReference type="HAMAP" id="MF_02126">
    <property type="entry name" value="RF_methyltr_PrmC"/>
    <property type="match status" value="1"/>
</dbReference>
<dbReference type="EMBL" id="CP001778">
    <property type="protein sequence ID" value="ADD41015.1"/>
    <property type="molecule type" value="Genomic_DNA"/>
</dbReference>
<dbReference type="GO" id="GO:0032259">
    <property type="term" value="P:methylation"/>
    <property type="evidence" value="ECO:0007669"/>
    <property type="project" value="UniProtKB-KW"/>
</dbReference>
<comment type="function">
    <text evidence="5">Methylates the class 1 translation termination release factors RF1/PrfA and RF2/PrfB on the glutamine residue of the universally conserved GGQ motif.</text>
</comment>
<evidence type="ECO:0000256" key="2">
    <source>
        <dbReference type="ARBA" id="ARBA00022679"/>
    </source>
</evidence>
<evidence type="ECO:0000256" key="3">
    <source>
        <dbReference type="ARBA" id="ARBA00022691"/>
    </source>
</evidence>
<keyword evidence="2 5" id="KW-0808">Transferase</keyword>
<dbReference type="InterPro" id="IPR019874">
    <property type="entry name" value="RF_methyltr_PrmC"/>
</dbReference>
<dbReference type="Gene3D" id="1.10.8.10">
    <property type="entry name" value="DNA helicase RuvA subunit, C-terminal domain"/>
    <property type="match status" value="1"/>
</dbReference>
<dbReference type="InterPro" id="IPR004556">
    <property type="entry name" value="HemK-like"/>
</dbReference>
<dbReference type="GO" id="GO:0102559">
    <property type="term" value="F:peptide chain release factor N(5)-glutamine methyltransferase activity"/>
    <property type="evidence" value="ECO:0007669"/>
    <property type="project" value="UniProtKB-EC"/>
</dbReference>
<dbReference type="NCBIfam" id="TIGR03534">
    <property type="entry name" value="RF_mod_PrmC"/>
    <property type="match status" value="1"/>
</dbReference>
<dbReference type="InterPro" id="IPR007848">
    <property type="entry name" value="Small_mtfrase_dom"/>
</dbReference>
<evidence type="ECO:0000259" key="7">
    <source>
        <dbReference type="Pfam" id="PF17827"/>
    </source>
</evidence>
<dbReference type="PANTHER" id="PTHR18895">
    <property type="entry name" value="HEMK METHYLTRANSFERASE"/>
    <property type="match status" value="1"/>
</dbReference>
<feature type="binding site" evidence="5">
    <location>
        <position position="187"/>
    </location>
    <ligand>
        <name>S-adenosyl-L-methionine</name>
        <dbReference type="ChEBI" id="CHEBI:59789"/>
    </ligand>
</feature>
<feature type="binding site" evidence="5">
    <location>
        <position position="143"/>
    </location>
    <ligand>
        <name>S-adenosyl-L-methionine</name>
        <dbReference type="ChEBI" id="CHEBI:59789"/>
    </ligand>
</feature>
<keyword evidence="1 5" id="KW-0489">Methyltransferase</keyword>
<evidence type="ECO:0000313" key="8">
    <source>
        <dbReference type="EMBL" id="ADD41015.1"/>
    </source>
</evidence>
<comment type="similarity">
    <text evidence="5">Belongs to the protein N5-glutamine methyltransferase family. PrmC subfamily.</text>
</comment>
<evidence type="ECO:0000256" key="5">
    <source>
        <dbReference type="HAMAP-Rule" id="MF_02126"/>
    </source>
</evidence>
<feature type="domain" description="Methyltransferase small" evidence="6">
    <location>
        <begin position="105"/>
        <end position="193"/>
    </location>
</feature>
<dbReference type="STRING" id="446470.Snas_1306"/>
<dbReference type="HOGENOM" id="CLU_018398_4_0_11"/>
<dbReference type="SUPFAM" id="SSF53335">
    <property type="entry name" value="S-adenosyl-L-methionine-dependent methyltransferases"/>
    <property type="match status" value="1"/>
</dbReference>
<comment type="catalytic activity">
    <reaction evidence="4 5">
        <text>L-glutaminyl-[peptide chain release factor] + S-adenosyl-L-methionine = N(5)-methyl-L-glutaminyl-[peptide chain release factor] + S-adenosyl-L-homocysteine + H(+)</text>
        <dbReference type="Rhea" id="RHEA:42896"/>
        <dbReference type="Rhea" id="RHEA-COMP:10271"/>
        <dbReference type="Rhea" id="RHEA-COMP:10272"/>
        <dbReference type="ChEBI" id="CHEBI:15378"/>
        <dbReference type="ChEBI" id="CHEBI:30011"/>
        <dbReference type="ChEBI" id="CHEBI:57856"/>
        <dbReference type="ChEBI" id="CHEBI:59789"/>
        <dbReference type="ChEBI" id="CHEBI:61891"/>
        <dbReference type="EC" id="2.1.1.297"/>
    </reaction>
</comment>
<dbReference type="Gene3D" id="3.40.50.150">
    <property type="entry name" value="Vaccinia Virus protein VP39"/>
    <property type="match status" value="1"/>
</dbReference>
<gene>
    <name evidence="5" type="primary">prmC</name>
    <name evidence="8" type="ordered locus">Snas_1306</name>
</gene>
<evidence type="ECO:0000313" key="9">
    <source>
        <dbReference type="Proteomes" id="UP000000844"/>
    </source>
</evidence>
<evidence type="ECO:0000256" key="1">
    <source>
        <dbReference type="ARBA" id="ARBA00022603"/>
    </source>
</evidence>
<proteinExistence type="inferred from homology"/>
<protein>
    <recommendedName>
        <fullName evidence="5">Release factor glutamine methyltransferase</fullName>
        <shortName evidence="5">RF MTase</shortName>
        <ecNumber evidence="5">2.1.1.297</ecNumber>
    </recommendedName>
    <alternativeName>
        <fullName evidence="5">N5-glutamine methyltransferase PrmC</fullName>
    </alternativeName>
    <alternativeName>
        <fullName evidence="5">Protein-(glutamine-N5) MTase PrmC</fullName>
    </alternativeName>
    <alternativeName>
        <fullName evidence="5">Protein-glutamine N-methyltransferase PrmC</fullName>
    </alternativeName>
</protein>
<dbReference type="GO" id="GO:0003676">
    <property type="term" value="F:nucleic acid binding"/>
    <property type="evidence" value="ECO:0007669"/>
    <property type="project" value="InterPro"/>
</dbReference>
<accession>D3PU69</accession>
<evidence type="ECO:0000256" key="4">
    <source>
        <dbReference type="ARBA" id="ARBA00048391"/>
    </source>
</evidence>
<organism evidence="8 9">
    <name type="scientific">Stackebrandtia nassauensis (strain DSM 44728 / CIP 108903 / NRRL B-16338 / NBRC 102104 / LLR-40K-21)</name>
    <dbReference type="NCBI Taxonomy" id="446470"/>
    <lineage>
        <taxon>Bacteria</taxon>
        <taxon>Bacillati</taxon>
        <taxon>Actinomycetota</taxon>
        <taxon>Actinomycetes</taxon>
        <taxon>Glycomycetales</taxon>
        <taxon>Glycomycetaceae</taxon>
        <taxon>Stackebrandtia</taxon>
    </lineage>
</organism>
<dbReference type="KEGG" id="sna:Snas_1306"/>
<dbReference type="PANTHER" id="PTHR18895:SF74">
    <property type="entry name" value="MTRF1L RELEASE FACTOR GLUTAMINE METHYLTRANSFERASE"/>
    <property type="match status" value="1"/>
</dbReference>
<dbReference type="CDD" id="cd02440">
    <property type="entry name" value="AdoMet_MTases"/>
    <property type="match status" value="1"/>
</dbReference>
<name>D3PU69_STANL</name>
<evidence type="ECO:0000259" key="6">
    <source>
        <dbReference type="Pfam" id="PF05175"/>
    </source>
</evidence>
<sequence>MGTGWRALLDEATRRLTESGVDSPRVDAEFLAAHVAGVSRGGLFAAAAPTSAQAKKFRSLVERRAAREPLQHVLGTAPFRYAELAVGPGVFVPRPETEQLAEWALARLATVAAPLVVDLCAGSGAIGHAIVSERPDAVVVLVEKYPEAANWLRRNLDGVAARVVEADAVSPETLSDLDGQCDAVLSNPPYVPTSTAVSPEVAADPATAVFGGSCGLDVIRPLIPRAARLLRPGGVVAIEHDDSHGAVVPELLTAAGFADATDHDDLTGRPRFATATLPPRGLARLAGCEAL</sequence>
<dbReference type="InterPro" id="IPR050320">
    <property type="entry name" value="N5-glutamine_MTase"/>
</dbReference>
<dbReference type="EC" id="2.1.1.297" evidence="5"/>
<dbReference type="NCBIfam" id="TIGR00536">
    <property type="entry name" value="hemK_fam"/>
    <property type="match status" value="1"/>
</dbReference>
<dbReference type="InterPro" id="IPR002052">
    <property type="entry name" value="DNA_methylase_N6_adenine_CS"/>
</dbReference>
<keyword evidence="9" id="KW-1185">Reference proteome</keyword>
<feature type="domain" description="Release factor glutamine methyltransferase N-terminal" evidence="7">
    <location>
        <begin position="8"/>
        <end position="75"/>
    </location>
</feature>
<dbReference type="RefSeq" id="WP_013016586.1">
    <property type="nucleotide sequence ID" value="NC_013947.1"/>
</dbReference>
<feature type="binding site" evidence="5">
    <location>
        <begin position="187"/>
        <end position="190"/>
    </location>
    <ligand>
        <name>substrate</name>
    </ligand>
</feature>
<dbReference type="Pfam" id="PF17827">
    <property type="entry name" value="PrmC_N"/>
    <property type="match status" value="1"/>
</dbReference>
<dbReference type="eggNOG" id="COG2890">
    <property type="taxonomic scope" value="Bacteria"/>
</dbReference>
<dbReference type="Pfam" id="PF05175">
    <property type="entry name" value="MTS"/>
    <property type="match status" value="1"/>
</dbReference>
<dbReference type="InterPro" id="IPR029063">
    <property type="entry name" value="SAM-dependent_MTases_sf"/>
</dbReference>
<dbReference type="AlphaFoldDB" id="D3PU69"/>
<reference evidence="8 9" key="1">
    <citation type="journal article" date="2009" name="Stand. Genomic Sci.">
        <title>Complete genome sequence of Stackebrandtia nassauensis type strain (LLR-40K-21).</title>
        <authorList>
            <person name="Munk C."/>
            <person name="Lapidus A."/>
            <person name="Copeland A."/>
            <person name="Jando M."/>
            <person name="Mayilraj S."/>
            <person name="Glavina Del Rio T."/>
            <person name="Nolan M."/>
            <person name="Chen F."/>
            <person name="Lucas S."/>
            <person name="Tice H."/>
            <person name="Cheng J.F."/>
            <person name="Han C."/>
            <person name="Detter J.C."/>
            <person name="Bruce D."/>
            <person name="Goodwin L."/>
            <person name="Chain P."/>
            <person name="Pitluck S."/>
            <person name="Goker M."/>
            <person name="Ovchinikova G."/>
            <person name="Pati A."/>
            <person name="Ivanova N."/>
            <person name="Mavromatis K."/>
            <person name="Chen A."/>
            <person name="Palaniappan K."/>
            <person name="Land M."/>
            <person name="Hauser L."/>
            <person name="Chang Y.J."/>
            <person name="Jeffries C.D."/>
            <person name="Bristow J."/>
            <person name="Eisen J.A."/>
            <person name="Markowitz V."/>
            <person name="Hugenholtz P."/>
            <person name="Kyrpides N.C."/>
            <person name="Klenk H.P."/>
        </authorList>
    </citation>
    <scope>NUCLEOTIDE SEQUENCE [LARGE SCALE GENOMIC DNA]</scope>
    <source>
        <strain evidence="9">DSM 44728 / CIP 108903 / NRRL B-16338 / NBRC 102104 / LLR-40K-21</strain>
    </source>
</reference>
<comment type="caution">
    <text evidence="5">Lacks conserved residue(s) required for the propagation of feature annotation.</text>
</comment>
<keyword evidence="3 5" id="KW-0949">S-adenosyl-L-methionine</keyword>
<dbReference type="Proteomes" id="UP000000844">
    <property type="component" value="Chromosome"/>
</dbReference>